<accession>A0ABS5VWI3</accession>
<evidence type="ECO:0000313" key="2">
    <source>
        <dbReference type="Proteomes" id="UP000772618"/>
    </source>
</evidence>
<protein>
    <submittedName>
        <fullName evidence="1">Uncharacterized protein</fullName>
    </submittedName>
</protein>
<name>A0ABS5VWI3_9BACT</name>
<dbReference type="Proteomes" id="UP000772618">
    <property type="component" value="Unassembled WGS sequence"/>
</dbReference>
<comment type="caution">
    <text evidence="1">The sequence shown here is derived from an EMBL/GenBank/DDBJ whole genome shotgun (WGS) entry which is preliminary data.</text>
</comment>
<reference evidence="1 2" key="1">
    <citation type="submission" date="2021-05" db="EMBL/GenBank/DDBJ databases">
        <title>A Polyphasic approach of four new species of the genus Ohtaekwangia: Ohtaekwangia histidinii sp. nov., Ohtaekwangia cretensis sp. nov., Ohtaekwangia indiensis sp. nov., Ohtaekwangia reichenbachii sp. nov. from diverse environment.</title>
        <authorList>
            <person name="Octaviana S."/>
        </authorList>
    </citation>
    <scope>NUCLEOTIDE SEQUENCE [LARGE SCALE GENOMIC DNA]</scope>
    <source>
        <strain evidence="1 2">PWU20</strain>
    </source>
</reference>
<keyword evidence="2" id="KW-1185">Reference proteome</keyword>
<organism evidence="1 2">
    <name type="scientific">Chryseosolibacter indicus</name>
    <dbReference type="NCBI Taxonomy" id="2782351"/>
    <lineage>
        <taxon>Bacteria</taxon>
        <taxon>Pseudomonadati</taxon>
        <taxon>Bacteroidota</taxon>
        <taxon>Cytophagia</taxon>
        <taxon>Cytophagales</taxon>
        <taxon>Chryseotaleaceae</taxon>
        <taxon>Chryseosolibacter</taxon>
    </lineage>
</organism>
<sequence length="186" mass="20810">MGKIIGNPVTSGFSGKFGDDLVFKQIGNRTFFARKGVTKDKPTLAQNGARTQFAQASYYASHTLYYPEETERYSIMARLNNLKSAQAAAVKDYMTKPEIKGLNYKKYRGKVHDAIFIEPQMLLKIDKIEVTIIRADGTVLESGSAEKDHLNWKYSAKAVNDQVEGSTIDVVAYDRFGKSSRVTTHI</sequence>
<gene>
    <name evidence="1" type="ORF">KK060_17975</name>
</gene>
<evidence type="ECO:0000313" key="1">
    <source>
        <dbReference type="EMBL" id="MBT1705187.1"/>
    </source>
</evidence>
<dbReference type="RefSeq" id="WP_254155142.1">
    <property type="nucleotide sequence ID" value="NZ_JAHESD010000048.1"/>
</dbReference>
<dbReference type="EMBL" id="JAHESD010000048">
    <property type="protein sequence ID" value="MBT1705187.1"/>
    <property type="molecule type" value="Genomic_DNA"/>
</dbReference>
<proteinExistence type="predicted"/>